<feature type="compositionally biased region" description="Low complexity" evidence="1">
    <location>
        <begin position="92"/>
        <end position="114"/>
    </location>
</feature>
<feature type="compositionally biased region" description="Polar residues" evidence="1">
    <location>
        <begin position="115"/>
        <end position="127"/>
    </location>
</feature>
<dbReference type="EMBL" id="NQIK02000001">
    <property type="protein sequence ID" value="KAF7579115.1"/>
    <property type="molecule type" value="Genomic_DNA"/>
</dbReference>
<dbReference type="EMBL" id="NRDI02000010">
    <property type="protein sequence ID" value="KAI1512983.1"/>
    <property type="molecule type" value="Genomic_DNA"/>
</dbReference>
<feature type="compositionally biased region" description="Polar residues" evidence="1">
    <location>
        <begin position="60"/>
        <end position="70"/>
    </location>
</feature>
<reference evidence="3" key="3">
    <citation type="journal article" date="2022" name="bioRxiv">
        <title>A global pangenome for the wheat fungal pathogen Pyrenophora tritici-repentis and prediction of effector protein structural homology.</title>
        <authorList>
            <person name="Moolhuijzen P."/>
            <person name="See P.T."/>
            <person name="Shi G."/>
            <person name="Powell H.R."/>
            <person name="Cockram J."/>
            <person name="Jorgensen L.N."/>
            <person name="Benslimane H."/>
            <person name="Strelkov S.E."/>
            <person name="Turner J."/>
            <person name="Liu Z."/>
            <person name="Moffat C.S."/>
        </authorList>
    </citation>
    <scope>NUCLEOTIDE SEQUENCE</scope>
    <source>
        <strain evidence="3">86-124</strain>
    </source>
</reference>
<sequence length="133" mass="14029">MATGLRLSKADAAITRELSRSTSVVSSMAPVAANRSDVQDLPSQRIGDVQGYPALLRIESQGTPGRQQNGAPPAFRFVGQGQEPFPPPPSYAQPSQTSSMPSQQPSPTFSTPGTLVNQSFASATPAESQVDDW</sequence>
<accession>A0A2W1HX03</accession>
<evidence type="ECO:0000313" key="3">
    <source>
        <dbReference type="EMBL" id="KAI1512983.1"/>
    </source>
</evidence>
<evidence type="ECO:0000313" key="4">
    <source>
        <dbReference type="Proteomes" id="UP000245464"/>
    </source>
</evidence>
<evidence type="ECO:0000313" key="5">
    <source>
        <dbReference type="Proteomes" id="UP000249757"/>
    </source>
</evidence>
<reference evidence="3" key="2">
    <citation type="submission" date="2021-05" db="EMBL/GenBank/DDBJ databases">
        <authorList>
            <person name="Moolhuijzen P.M."/>
            <person name="Moffat C.S."/>
        </authorList>
    </citation>
    <scope>NUCLEOTIDE SEQUENCE</scope>
    <source>
        <strain evidence="3">86-124</strain>
    </source>
</reference>
<protein>
    <submittedName>
        <fullName evidence="2">DUF1421 domain containing protein</fullName>
    </submittedName>
</protein>
<keyword evidence="5" id="KW-1185">Reference proteome</keyword>
<dbReference type="Proteomes" id="UP000249757">
    <property type="component" value="Unassembled WGS sequence"/>
</dbReference>
<comment type="caution">
    <text evidence="2">The sequence shown here is derived from an EMBL/GenBank/DDBJ whole genome shotgun (WGS) entry which is preliminary data.</text>
</comment>
<gene>
    <name evidence="3" type="ORF">Ptr86124_008003</name>
    <name evidence="2" type="ORF">PtrM4_033550</name>
</gene>
<name>A0A2W1HX03_9PLEO</name>
<organism evidence="2 4">
    <name type="scientific">Pyrenophora tritici-repentis</name>
    <dbReference type="NCBI Taxonomy" id="45151"/>
    <lineage>
        <taxon>Eukaryota</taxon>
        <taxon>Fungi</taxon>
        <taxon>Dikarya</taxon>
        <taxon>Ascomycota</taxon>
        <taxon>Pezizomycotina</taxon>
        <taxon>Dothideomycetes</taxon>
        <taxon>Pleosporomycetidae</taxon>
        <taxon>Pleosporales</taxon>
        <taxon>Pleosporineae</taxon>
        <taxon>Pleosporaceae</taxon>
        <taxon>Pyrenophora</taxon>
    </lineage>
</organism>
<dbReference type="OrthoDB" id="3793161at2759"/>
<proteinExistence type="predicted"/>
<reference evidence="5" key="4">
    <citation type="journal article" date="2022" name="Microb. Genom.">
        <title>A global pangenome for the wheat fungal pathogen Pyrenophora tritici-repentis and prediction of effector protein structural homology.</title>
        <authorList>
            <person name="Moolhuijzen P.M."/>
            <person name="See P.T."/>
            <person name="Shi G."/>
            <person name="Powell H.R."/>
            <person name="Cockram J."/>
            <person name="Jorgensen L.N."/>
            <person name="Benslimane H."/>
            <person name="Strelkov S.E."/>
            <person name="Turner J."/>
            <person name="Liu Z."/>
            <person name="Moffat C.S."/>
        </authorList>
    </citation>
    <scope>NUCLEOTIDE SEQUENCE [LARGE SCALE GENOMIC DNA]</scope>
</reference>
<dbReference type="AlphaFoldDB" id="A0A2W1HX03"/>
<evidence type="ECO:0000256" key="1">
    <source>
        <dbReference type="SAM" id="MobiDB-lite"/>
    </source>
</evidence>
<reference evidence="2 4" key="1">
    <citation type="journal article" date="2018" name="BMC Genomics">
        <title>Comparative genomics of the wheat fungal pathogen Pyrenophora tritici-repentis reveals chromosomal variations and genome plasticity.</title>
        <authorList>
            <person name="Moolhuijzen P."/>
            <person name="See P.T."/>
            <person name="Hane J.K."/>
            <person name="Shi G."/>
            <person name="Liu Z."/>
            <person name="Oliver R.P."/>
            <person name="Moffat C.S."/>
        </authorList>
    </citation>
    <scope>NUCLEOTIDE SEQUENCE [LARGE SCALE GENOMIC DNA]</scope>
    <source>
        <strain evidence="2">M4</strain>
    </source>
</reference>
<dbReference type="Proteomes" id="UP000245464">
    <property type="component" value="Chromosome 1"/>
</dbReference>
<feature type="region of interest" description="Disordered" evidence="1">
    <location>
        <begin position="59"/>
        <end position="133"/>
    </location>
</feature>
<evidence type="ECO:0000313" key="2">
    <source>
        <dbReference type="EMBL" id="KAF7579115.1"/>
    </source>
</evidence>